<keyword evidence="2" id="KW-1185">Reference proteome</keyword>
<dbReference type="GeneID" id="94375325"/>
<proteinExistence type="predicted"/>
<organism evidence="1 2">
    <name type="scientific">Brevundimonas nasdae</name>
    <dbReference type="NCBI Taxonomy" id="172043"/>
    <lineage>
        <taxon>Bacteria</taxon>
        <taxon>Pseudomonadati</taxon>
        <taxon>Pseudomonadota</taxon>
        <taxon>Alphaproteobacteria</taxon>
        <taxon>Caulobacterales</taxon>
        <taxon>Caulobacteraceae</taxon>
        <taxon>Brevundimonas</taxon>
    </lineage>
</organism>
<dbReference type="Proteomes" id="UP000824334">
    <property type="component" value="Chromosome"/>
</dbReference>
<name>A0ABX8TM84_9CAUL</name>
<dbReference type="EMBL" id="CP080034">
    <property type="protein sequence ID" value="QYC11982.1"/>
    <property type="molecule type" value="Genomic_DNA"/>
</dbReference>
<accession>A0ABX8TM84</accession>
<evidence type="ECO:0000313" key="1">
    <source>
        <dbReference type="EMBL" id="QYC11982.1"/>
    </source>
</evidence>
<sequence length="45" mass="5215">MKTALYLIVCGSVRRMTRACDFGDRIELIPPYFYTTPTGFRARVQ</sequence>
<gene>
    <name evidence="1" type="ORF">KWG56_08605</name>
</gene>
<dbReference type="RefSeq" id="WP_219354443.1">
    <property type="nucleotide sequence ID" value="NZ_CP080034.1"/>
</dbReference>
<protein>
    <submittedName>
        <fullName evidence="1">Uncharacterized protein</fullName>
    </submittedName>
</protein>
<evidence type="ECO:0000313" key="2">
    <source>
        <dbReference type="Proteomes" id="UP000824334"/>
    </source>
</evidence>
<reference evidence="1 2" key="1">
    <citation type="submission" date="2021-07" db="EMBL/GenBank/DDBJ databases">
        <title>Isolation and characterization of bacteria from a gold mining with a capacity of golden bioaccumulation.</title>
        <authorList>
            <person name="Yang X.J."/>
        </authorList>
    </citation>
    <scope>NUCLEOTIDE SEQUENCE [LARGE SCALE GENOMIC DNA]</scope>
    <source>
        <strain evidence="1 2">Au29</strain>
    </source>
</reference>